<dbReference type="CDD" id="cd00093">
    <property type="entry name" value="HTH_XRE"/>
    <property type="match status" value="1"/>
</dbReference>
<name>A0A1L6XBP7_9LACO</name>
<feature type="domain" description="POU-specific" evidence="2">
    <location>
        <begin position="1"/>
        <end position="43"/>
    </location>
</feature>
<dbReference type="Gene3D" id="1.10.260.40">
    <property type="entry name" value="lambda repressor-like DNA-binding domains"/>
    <property type="match status" value="1"/>
</dbReference>
<reference evidence="3 4" key="1">
    <citation type="submission" date="2016-12" db="EMBL/GenBank/DDBJ databases">
        <title>The whole genome sequencing and assembly of Lactobacillus amylophilus DSM 20533T strain.</title>
        <authorList>
            <person name="Lee Y.-J."/>
            <person name="Yi H."/>
            <person name="Bahn Y.-S."/>
            <person name="Kim J.F."/>
            <person name="Lee D.-W."/>
        </authorList>
    </citation>
    <scope>NUCLEOTIDE SEQUENCE [LARGE SCALE GENOMIC DNA]</scope>
    <source>
        <strain evidence="3 4">DSM 20533</strain>
    </source>
</reference>
<dbReference type="OrthoDB" id="9805856at2"/>
<dbReference type="SUPFAM" id="SSF47413">
    <property type="entry name" value="lambda repressor-like DNA-binding domains"/>
    <property type="match status" value="1"/>
</dbReference>
<dbReference type="InterPro" id="IPR000327">
    <property type="entry name" value="POU_dom"/>
</dbReference>
<dbReference type="PROSITE" id="PS51179">
    <property type="entry name" value="POU_3"/>
    <property type="match status" value="1"/>
</dbReference>
<evidence type="ECO:0000313" key="3">
    <source>
        <dbReference type="EMBL" id="APT18405.1"/>
    </source>
</evidence>
<dbReference type="Pfam" id="PF01381">
    <property type="entry name" value="HTH_3"/>
    <property type="match status" value="1"/>
</dbReference>
<dbReference type="PROSITE" id="PS50943">
    <property type="entry name" value="HTH_CROC1"/>
    <property type="match status" value="1"/>
</dbReference>
<sequence>MTTFGERLKQRRLELKITQARLAELLSVSRSAISNWEVGVSQS</sequence>
<evidence type="ECO:0000259" key="2">
    <source>
        <dbReference type="PROSITE" id="PS51179"/>
    </source>
</evidence>
<accession>A0A1L6XBP7</accession>
<dbReference type="InterPro" id="IPR010982">
    <property type="entry name" value="Lambda_DNA-bd_dom_sf"/>
</dbReference>
<gene>
    <name evidence="3" type="ORF">LA20533_03590</name>
</gene>
<dbReference type="EMBL" id="CP018888">
    <property type="protein sequence ID" value="APT18405.1"/>
    <property type="molecule type" value="Genomic_DNA"/>
</dbReference>
<protein>
    <submittedName>
        <fullName evidence="3">Uncharacterized protein</fullName>
    </submittedName>
</protein>
<dbReference type="Proteomes" id="UP000185499">
    <property type="component" value="Chromosome"/>
</dbReference>
<dbReference type="KEGG" id="lah:LA20533_03590"/>
<dbReference type="InterPro" id="IPR001387">
    <property type="entry name" value="Cro/C1-type_HTH"/>
</dbReference>
<proteinExistence type="predicted"/>
<keyword evidence="4" id="KW-1185">Reference proteome</keyword>
<evidence type="ECO:0000259" key="1">
    <source>
        <dbReference type="PROSITE" id="PS50943"/>
    </source>
</evidence>
<evidence type="ECO:0000313" key="4">
    <source>
        <dbReference type="Proteomes" id="UP000185499"/>
    </source>
</evidence>
<dbReference type="AlphaFoldDB" id="A0A1L6XBP7"/>
<organism evidence="3 4">
    <name type="scientific">Amylolactobacillus amylophilus DSM 20533 = JCM 1125</name>
    <dbReference type="NCBI Taxonomy" id="1423721"/>
    <lineage>
        <taxon>Bacteria</taxon>
        <taxon>Bacillati</taxon>
        <taxon>Bacillota</taxon>
        <taxon>Bacilli</taxon>
        <taxon>Lactobacillales</taxon>
        <taxon>Lactobacillaceae</taxon>
        <taxon>Amylolactobacillus</taxon>
    </lineage>
</organism>
<feature type="domain" description="HTH cro/C1-type" evidence="1">
    <location>
        <begin position="8"/>
        <end position="39"/>
    </location>
</feature>
<dbReference type="RefSeq" id="WP_075362793.1">
    <property type="nucleotide sequence ID" value="NZ_AYYS01000007.1"/>
</dbReference>
<dbReference type="GO" id="GO:0003677">
    <property type="term" value="F:DNA binding"/>
    <property type="evidence" value="ECO:0007669"/>
    <property type="project" value="InterPro"/>
</dbReference>
<dbReference type="GO" id="GO:0003700">
    <property type="term" value="F:DNA-binding transcription factor activity"/>
    <property type="evidence" value="ECO:0007669"/>
    <property type="project" value="InterPro"/>
</dbReference>